<dbReference type="AlphaFoldDB" id="A0A6G4TW99"/>
<evidence type="ECO:0000259" key="2">
    <source>
        <dbReference type="PROSITE" id="PS51186"/>
    </source>
</evidence>
<dbReference type="SUPFAM" id="SSF55729">
    <property type="entry name" value="Acyl-CoA N-acyltransferases (Nat)"/>
    <property type="match status" value="1"/>
</dbReference>
<dbReference type="EMBL" id="JAAKZV010000026">
    <property type="protein sequence ID" value="NGN64052.1"/>
    <property type="molecule type" value="Genomic_DNA"/>
</dbReference>
<accession>A0A6G4TW99</accession>
<name>A0A6G4TW99_9ACTN</name>
<dbReference type="GO" id="GO:0016747">
    <property type="term" value="F:acyltransferase activity, transferring groups other than amino-acyl groups"/>
    <property type="evidence" value="ECO:0007669"/>
    <property type="project" value="InterPro"/>
</dbReference>
<comment type="caution">
    <text evidence="3">The sequence shown here is derived from an EMBL/GenBank/DDBJ whole genome shotgun (WGS) entry which is preliminary data.</text>
</comment>
<dbReference type="PROSITE" id="PS51186">
    <property type="entry name" value="GNAT"/>
    <property type="match status" value="1"/>
</dbReference>
<evidence type="ECO:0000313" key="4">
    <source>
        <dbReference type="Proteomes" id="UP000481583"/>
    </source>
</evidence>
<feature type="domain" description="N-acetyltransferase" evidence="2">
    <location>
        <begin position="119"/>
        <end position="259"/>
    </location>
</feature>
<gene>
    <name evidence="3" type="ORF">G5C51_09050</name>
</gene>
<feature type="region of interest" description="Disordered" evidence="1">
    <location>
        <begin position="252"/>
        <end position="271"/>
    </location>
</feature>
<dbReference type="InterPro" id="IPR016181">
    <property type="entry name" value="Acyl_CoA_acyltransferase"/>
</dbReference>
<evidence type="ECO:0000313" key="3">
    <source>
        <dbReference type="EMBL" id="NGN64052.1"/>
    </source>
</evidence>
<keyword evidence="4" id="KW-1185">Reference proteome</keyword>
<dbReference type="Pfam" id="PF12746">
    <property type="entry name" value="GNAT_acetyltran"/>
    <property type="match status" value="1"/>
</dbReference>
<keyword evidence="3" id="KW-0808">Transferase</keyword>
<sequence>MIEIAPDRIPALARRLPPAAPGVGVLAEHVAAGGAGQWWADDAEEPRAMAVACAGHLLLRGDPAALDPAGLAPFAGHHVHAPARFLPLLGSAFDRVVPSERMTYLHQVAEPQARSPRGITVRRLTAADADAVAALGPDAGWVSESWGGPAGLAGSGFAHAAVRKGAVLAVACTYFRGSAYEDVACYTAPADRRRGLAKACVTALCRDIAGRGATATWTCGRDNRPSRLLAWYTGFRLHDEYDHYATGRARGLSGDVPRPVQSGRTATPDGSVMLEFPA</sequence>
<dbReference type="RefSeq" id="WP_165234629.1">
    <property type="nucleotide sequence ID" value="NZ_JAAKZV010000026.1"/>
</dbReference>
<evidence type="ECO:0000256" key="1">
    <source>
        <dbReference type="SAM" id="MobiDB-lite"/>
    </source>
</evidence>
<dbReference type="Gene3D" id="3.40.630.30">
    <property type="match status" value="1"/>
</dbReference>
<proteinExistence type="predicted"/>
<dbReference type="InterPro" id="IPR000182">
    <property type="entry name" value="GNAT_dom"/>
</dbReference>
<protein>
    <submittedName>
        <fullName evidence="3">GNAT family N-acetyltransferase</fullName>
    </submittedName>
</protein>
<organism evidence="3 4">
    <name type="scientific">Streptomyces coryli</name>
    <dbReference type="NCBI Taxonomy" id="1128680"/>
    <lineage>
        <taxon>Bacteria</taxon>
        <taxon>Bacillati</taxon>
        <taxon>Actinomycetota</taxon>
        <taxon>Actinomycetes</taxon>
        <taxon>Kitasatosporales</taxon>
        <taxon>Streptomycetaceae</taxon>
        <taxon>Streptomyces</taxon>
    </lineage>
</organism>
<dbReference type="InterPro" id="IPR027365">
    <property type="entry name" value="GNAT_acetyltra_YdfB-like"/>
</dbReference>
<reference evidence="3 4" key="1">
    <citation type="submission" date="2020-02" db="EMBL/GenBank/DDBJ databases">
        <title>Whole-genome analyses of novel actinobacteria.</title>
        <authorList>
            <person name="Sahin N."/>
        </authorList>
    </citation>
    <scope>NUCLEOTIDE SEQUENCE [LARGE SCALE GENOMIC DNA]</scope>
    <source>
        <strain evidence="3 4">A7024</strain>
    </source>
</reference>
<dbReference type="Proteomes" id="UP000481583">
    <property type="component" value="Unassembled WGS sequence"/>
</dbReference>